<protein>
    <submittedName>
        <fullName evidence="1">Uncharacterized protein</fullName>
    </submittedName>
</protein>
<name>A0A0A9EMW1_ARUDO</name>
<dbReference type="EMBL" id="GBRH01197547">
    <property type="protein sequence ID" value="JAE00349.1"/>
    <property type="molecule type" value="Transcribed_RNA"/>
</dbReference>
<reference evidence="1" key="2">
    <citation type="journal article" date="2015" name="Data Brief">
        <title>Shoot transcriptome of the giant reed, Arundo donax.</title>
        <authorList>
            <person name="Barrero R.A."/>
            <person name="Guerrero F.D."/>
            <person name="Moolhuijzen P."/>
            <person name="Goolsby J.A."/>
            <person name="Tidwell J."/>
            <person name="Bellgard S.E."/>
            <person name="Bellgard M.I."/>
        </authorList>
    </citation>
    <scope>NUCLEOTIDE SEQUENCE</scope>
    <source>
        <tissue evidence="1">Shoot tissue taken approximately 20 cm above the soil surface</tissue>
    </source>
</reference>
<reference evidence="1" key="1">
    <citation type="submission" date="2014-09" db="EMBL/GenBank/DDBJ databases">
        <authorList>
            <person name="Magalhaes I.L.F."/>
            <person name="Oliveira U."/>
            <person name="Santos F.R."/>
            <person name="Vidigal T.H.D.A."/>
            <person name="Brescovit A.D."/>
            <person name="Santos A.J."/>
        </authorList>
    </citation>
    <scope>NUCLEOTIDE SEQUENCE</scope>
    <source>
        <tissue evidence="1">Shoot tissue taken approximately 20 cm above the soil surface</tissue>
    </source>
</reference>
<organism evidence="1">
    <name type="scientific">Arundo donax</name>
    <name type="common">Giant reed</name>
    <name type="synonym">Donax arundinaceus</name>
    <dbReference type="NCBI Taxonomy" id="35708"/>
    <lineage>
        <taxon>Eukaryota</taxon>
        <taxon>Viridiplantae</taxon>
        <taxon>Streptophyta</taxon>
        <taxon>Embryophyta</taxon>
        <taxon>Tracheophyta</taxon>
        <taxon>Spermatophyta</taxon>
        <taxon>Magnoliopsida</taxon>
        <taxon>Liliopsida</taxon>
        <taxon>Poales</taxon>
        <taxon>Poaceae</taxon>
        <taxon>PACMAD clade</taxon>
        <taxon>Arundinoideae</taxon>
        <taxon>Arundineae</taxon>
        <taxon>Arundo</taxon>
    </lineage>
</organism>
<sequence length="38" mass="4396">MFFRLGDHSSAVLYDLCFFFTETDVHGSFQNSYCSILP</sequence>
<dbReference type="AlphaFoldDB" id="A0A0A9EMW1"/>
<accession>A0A0A9EMW1</accession>
<proteinExistence type="predicted"/>
<evidence type="ECO:0000313" key="1">
    <source>
        <dbReference type="EMBL" id="JAE00349.1"/>
    </source>
</evidence>